<dbReference type="Proteomes" id="UP001176961">
    <property type="component" value="Unassembled WGS sequence"/>
</dbReference>
<dbReference type="SUPFAM" id="SSF55486">
    <property type="entry name" value="Metalloproteases ('zincins'), catalytic domain"/>
    <property type="match status" value="1"/>
</dbReference>
<dbReference type="GO" id="GO:0006508">
    <property type="term" value="P:proteolysis"/>
    <property type="evidence" value="ECO:0007669"/>
    <property type="project" value="UniProtKB-KW"/>
</dbReference>
<keyword evidence="2 3" id="KW-0479">Metal-binding</keyword>
<keyword evidence="1" id="KW-1015">Disulfide bond</keyword>
<dbReference type="GO" id="GO:0004222">
    <property type="term" value="F:metalloendopeptidase activity"/>
    <property type="evidence" value="ECO:0007669"/>
    <property type="project" value="UniProtKB-UniRule"/>
</dbReference>
<keyword evidence="6" id="KW-1185">Reference proteome</keyword>
<accession>A0AA36MAS0</accession>
<evidence type="ECO:0000256" key="1">
    <source>
        <dbReference type="ARBA" id="ARBA00023157"/>
    </source>
</evidence>
<feature type="binding site" evidence="2">
    <location>
        <position position="165"/>
    </location>
    <ligand>
        <name>Zn(2+)</name>
        <dbReference type="ChEBI" id="CHEBI:29105"/>
        <note>catalytic</note>
    </ligand>
</feature>
<feature type="active site" evidence="2">
    <location>
        <position position="156"/>
    </location>
</feature>
<organism evidence="5 6">
    <name type="scientific">Cylicocyclus nassatus</name>
    <name type="common">Nematode worm</name>
    <dbReference type="NCBI Taxonomy" id="53992"/>
    <lineage>
        <taxon>Eukaryota</taxon>
        <taxon>Metazoa</taxon>
        <taxon>Ecdysozoa</taxon>
        <taxon>Nematoda</taxon>
        <taxon>Chromadorea</taxon>
        <taxon>Rhabditida</taxon>
        <taxon>Rhabditina</taxon>
        <taxon>Rhabditomorpha</taxon>
        <taxon>Strongyloidea</taxon>
        <taxon>Strongylidae</taxon>
        <taxon>Cylicocyclus</taxon>
    </lineage>
</organism>
<dbReference type="InterPro" id="IPR001506">
    <property type="entry name" value="Peptidase_M12A"/>
</dbReference>
<dbReference type="Pfam" id="PF01400">
    <property type="entry name" value="Astacin"/>
    <property type="match status" value="1"/>
</dbReference>
<evidence type="ECO:0000256" key="2">
    <source>
        <dbReference type="PROSITE-ProRule" id="PRU01211"/>
    </source>
</evidence>
<name>A0AA36MAS0_CYLNA</name>
<proteinExistence type="predicted"/>
<gene>
    <name evidence="5" type="ORF">CYNAS_LOCUS17089</name>
</gene>
<protein>
    <recommendedName>
        <fullName evidence="3">Metalloendopeptidase</fullName>
        <ecNumber evidence="3">3.4.24.-</ecNumber>
    </recommendedName>
</protein>
<comment type="cofactor">
    <cofactor evidence="2 3">
        <name>Zn(2+)</name>
        <dbReference type="ChEBI" id="CHEBI:29105"/>
    </cofactor>
    <text evidence="2 3">Binds 1 zinc ion per subunit.</text>
</comment>
<dbReference type="PROSITE" id="PS51864">
    <property type="entry name" value="ASTACIN"/>
    <property type="match status" value="1"/>
</dbReference>
<keyword evidence="2 3" id="KW-0862">Zinc</keyword>
<dbReference type="SMART" id="SM00235">
    <property type="entry name" value="ZnMc"/>
    <property type="match status" value="1"/>
</dbReference>
<dbReference type="Gene3D" id="3.40.390.10">
    <property type="entry name" value="Collagenase (Catalytic Domain)"/>
    <property type="match status" value="1"/>
</dbReference>
<evidence type="ECO:0000256" key="3">
    <source>
        <dbReference type="RuleBase" id="RU361183"/>
    </source>
</evidence>
<dbReference type="PANTHER" id="PTHR10127">
    <property type="entry name" value="DISCOIDIN, CUB, EGF, LAMININ , AND ZINC METALLOPROTEASE DOMAIN CONTAINING"/>
    <property type="match status" value="1"/>
</dbReference>
<sequence>MKVLERRIKEHIYHANKNDVRDYFYVHFQLLETDESEKRSAGAVNRKHFKGLAIFSSEPRIWPGAVVPYELVPYLNDTQRGHVRYAINAFQKNTCIKFRKRTERDMYYLLITAIPKKWCYSVIGRDISSHPTNEGKFISDLNMDPDCFNRPAMIHELMHSIGFYHEHQREDRDPLVTAGPPEFPDPARDYANRGMTISRTQAQYMGGGLVAPTEDIWQGIML</sequence>
<feature type="binding site" evidence="2">
    <location>
        <position position="155"/>
    </location>
    <ligand>
        <name>Zn(2+)</name>
        <dbReference type="ChEBI" id="CHEBI:29105"/>
        <note>catalytic</note>
    </ligand>
</feature>
<dbReference type="EMBL" id="CATQJL010000316">
    <property type="protein sequence ID" value="CAJ0605106.1"/>
    <property type="molecule type" value="Genomic_DNA"/>
</dbReference>
<dbReference type="PRINTS" id="PR00480">
    <property type="entry name" value="ASTACIN"/>
</dbReference>
<keyword evidence="2 3" id="KW-0482">Metalloprotease</keyword>
<comment type="caution">
    <text evidence="2">Lacks conserved residue(s) required for the propagation of feature annotation.</text>
</comment>
<evidence type="ECO:0000259" key="4">
    <source>
        <dbReference type="PROSITE" id="PS51864"/>
    </source>
</evidence>
<dbReference type="PANTHER" id="PTHR10127:SF795">
    <property type="entry name" value="METALLOENDOPEPTIDASE-RELATED"/>
    <property type="match status" value="1"/>
</dbReference>
<dbReference type="EC" id="3.4.24.-" evidence="3"/>
<dbReference type="AlphaFoldDB" id="A0AA36MAS0"/>
<feature type="binding site" evidence="2">
    <location>
        <position position="159"/>
    </location>
    <ligand>
        <name>Zn(2+)</name>
        <dbReference type="ChEBI" id="CHEBI:29105"/>
        <note>catalytic</note>
    </ligand>
</feature>
<keyword evidence="2 3" id="KW-0645">Protease</keyword>
<dbReference type="InterPro" id="IPR024079">
    <property type="entry name" value="MetalloPept_cat_dom_sf"/>
</dbReference>
<feature type="domain" description="Peptidase M12A" evidence="4">
    <location>
        <begin position="52"/>
        <end position="173"/>
    </location>
</feature>
<evidence type="ECO:0000313" key="5">
    <source>
        <dbReference type="EMBL" id="CAJ0605106.1"/>
    </source>
</evidence>
<dbReference type="InterPro" id="IPR006026">
    <property type="entry name" value="Peptidase_Metallo"/>
</dbReference>
<evidence type="ECO:0000313" key="6">
    <source>
        <dbReference type="Proteomes" id="UP001176961"/>
    </source>
</evidence>
<reference evidence="5" key="1">
    <citation type="submission" date="2023-07" db="EMBL/GenBank/DDBJ databases">
        <authorList>
            <consortium name="CYATHOMIX"/>
        </authorList>
    </citation>
    <scope>NUCLEOTIDE SEQUENCE</scope>
    <source>
        <strain evidence="5">N/A</strain>
    </source>
</reference>
<dbReference type="GO" id="GO:0008270">
    <property type="term" value="F:zinc ion binding"/>
    <property type="evidence" value="ECO:0007669"/>
    <property type="project" value="UniProtKB-UniRule"/>
</dbReference>
<comment type="caution">
    <text evidence="5">The sequence shown here is derived from an EMBL/GenBank/DDBJ whole genome shotgun (WGS) entry which is preliminary data.</text>
</comment>
<keyword evidence="2 3" id="KW-0378">Hydrolase</keyword>